<sequence length="251" mass="28312">MSSLTLCSSSSLSPVTRQDLCLFKSLSDLSPSDQQFLKETSYEAWVASALDSEWKIKLKQVRVLPAWGVAVRLVIEVGNKRTEIEIKKMCAKVCYVLMINGLSWKCTLPAWVASFYPKVTHKCVFYNLRLNEKQILYLFKSINLCKILRFNHCSIKISNKTATFCNSYRLTDIAISNILSHTGECLPTNSEEVDFLITQIGYLPAPLKTLKLLNPLTSSHLQGLRCTPTLQKSIIIYNCSESGPLKYLCPS</sequence>
<name>A0AAD1XT12_EUPCR</name>
<comment type="caution">
    <text evidence="1">The sequence shown here is derived from an EMBL/GenBank/DDBJ whole genome shotgun (WGS) entry which is preliminary data.</text>
</comment>
<protein>
    <submittedName>
        <fullName evidence="1">Uncharacterized protein</fullName>
    </submittedName>
</protein>
<evidence type="ECO:0000313" key="1">
    <source>
        <dbReference type="EMBL" id="CAI2377830.1"/>
    </source>
</evidence>
<reference evidence="1" key="1">
    <citation type="submission" date="2023-07" db="EMBL/GenBank/DDBJ databases">
        <authorList>
            <consortium name="AG Swart"/>
            <person name="Singh M."/>
            <person name="Singh A."/>
            <person name="Seah K."/>
            <person name="Emmerich C."/>
        </authorList>
    </citation>
    <scope>NUCLEOTIDE SEQUENCE</scope>
    <source>
        <strain evidence="1">DP1</strain>
    </source>
</reference>
<dbReference type="EMBL" id="CAMPGE010019501">
    <property type="protein sequence ID" value="CAI2377830.1"/>
    <property type="molecule type" value="Genomic_DNA"/>
</dbReference>
<evidence type="ECO:0000313" key="2">
    <source>
        <dbReference type="Proteomes" id="UP001295684"/>
    </source>
</evidence>
<accession>A0AAD1XT12</accession>
<organism evidence="1 2">
    <name type="scientific">Euplotes crassus</name>
    <dbReference type="NCBI Taxonomy" id="5936"/>
    <lineage>
        <taxon>Eukaryota</taxon>
        <taxon>Sar</taxon>
        <taxon>Alveolata</taxon>
        <taxon>Ciliophora</taxon>
        <taxon>Intramacronucleata</taxon>
        <taxon>Spirotrichea</taxon>
        <taxon>Hypotrichia</taxon>
        <taxon>Euplotida</taxon>
        <taxon>Euplotidae</taxon>
        <taxon>Moneuplotes</taxon>
    </lineage>
</organism>
<gene>
    <name evidence="1" type="ORF">ECRASSUSDP1_LOCUS19220</name>
</gene>
<proteinExistence type="predicted"/>
<dbReference type="Proteomes" id="UP001295684">
    <property type="component" value="Unassembled WGS sequence"/>
</dbReference>
<dbReference type="AlphaFoldDB" id="A0AAD1XT12"/>
<keyword evidence="2" id="KW-1185">Reference proteome</keyword>